<dbReference type="AlphaFoldDB" id="A0A941F169"/>
<accession>A0A941F169</accession>
<name>A0A941F169_9BACT</name>
<evidence type="ECO:0000313" key="1">
    <source>
        <dbReference type="EMBL" id="MBR8534519.1"/>
    </source>
</evidence>
<dbReference type="EMBL" id="JAGTAR010000003">
    <property type="protein sequence ID" value="MBR8534519.1"/>
    <property type="molecule type" value="Genomic_DNA"/>
</dbReference>
<dbReference type="Proteomes" id="UP000679220">
    <property type="component" value="Unassembled WGS sequence"/>
</dbReference>
<proteinExistence type="predicted"/>
<organism evidence="1 2">
    <name type="scientific">Carboxylicivirga sediminis</name>
    <dbReference type="NCBI Taxonomy" id="2006564"/>
    <lineage>
        <taxon>Bacteria</taxon>
        <taxon>Pseudomonadati</taxon>
        <taxon>Bacteroidota</taxon>
        <taxon>Bacteroidia</taxon>
        <taxon>Marinilabiliales</taxon>
        <taxon>Marinilabiliaceae</taxon>
        <taxon>Carboxylicivirga</taxon>
    </lineage>
</organism>
<reference evidence="1" key="1">
    <citation type="journal article" date="2018" name="Int. J. Syst. Evol. Microbiol.">
        <title>Carboxylicivirga sediminis sp. nov., isolated from coastal sediment.</title>
        <authorList>
            <person name="Wang F.Q."/>
            <person name="Ren L.H."/>
            <person name="Zou R.J."/>
            <person name="Sun Y.Z."/>
            <person name="Liu X.J."/>
            <person name="Jiang F."/>
            <person name="Liu L.J."/>
        </authorList>
    </citation>
    <scope>NUCLEOTIDE SEQUENCE</scope>
    <source>
        <strain evidence="1">JR1</strain>
    </source>
</reference>
<comment type="caution">
    <text evidence="1">The sequence shown here is derived from an EMBL/GenBank/DDBJ whole genome shotgun (WGS) entry which is preliminary data.</text>
</comment>
<reference evidence="1" key="2">
    <citation type="submission" date="2021-04" db="EMBL/GenBank/DDBJ databases">
        <authorList>
            <person name="Zhang T."/>
            <person name="Zhang Y."/>
            <person name="Lu D."/>
            <person name="Zuo D."/>
            <person name="Du Z."/>
        </authorList>
    </citation>
    <scope>NUCLEOTIDE SEQUENCE</scope>
    <source>
        <strain evidence="1">JR1</strain>
    </source>
</reference>
<evidence type="ECO:0000313" key="2">
    <source>
        <dbReference type="Proteomes" id="UP000679220"/>
    </source>
</evidence>
<keyword evidence="2" id="KW-1185">Reference proteome</keyword>
<dbReference type="RefSeq" id="WP_212188426.1">
    <property type="nucleotide sequence ID" value="NZ_JAGTAR010000003.1"/>
</dbReference>
<protein>
    <submittedName>
        <fullName evidence="1">Uncharacterized protein</fullName>
    </submittedName>
</protein>
<gene>
    <name evidence="1" type="ORF">KDU71_03035</name>
</gene>
<sequence length="188" mass="21898">MKKIIWVSLFVIVNTSCGILLEPIVKPINNMLEEYHVEGKLDSCELNLIQLIISKRIFENEFPKDYTDLYSYDYKSIHDSLLNIQEFSKDLNGVITNPWNDVCISKFDTVVFKHYNQDSINIVWTKHKNLNGNTKKYRESWNVTYLPDSLLRTTIVGLNIELVDSKGNVIYEGQLHENKENAVAKKLR</sequence>